<dbReference type="CDD" id="cd17347">
    <property type="entry name" value="MFS_SLC15A1_2_like"/>
    <property type="match status" value="1"/>
</dbReference>
<dbReference type="AlphaFoldDB" id="A0A6P8ZPE7"/>
<dbReference type="KEGG" id="tpal:117646831"/>
<dbReference type="InterPro" id="IPR000109">
    <property type="entry name" value="POT_fam"/>
</dbReference>
<dbReference type="RefSeq" id="XP_034243974.1">
    <property type="nucleotide sequence ID" value="XM_034388083.1"/>
</dbReference>
<organism evidence="9">
    <name type="scientific">Thrips palmi</name>
    <name type="common">Melon thrips</name>
    <dbReference type="NCBI Taxonomy" id="161013"/>
    <lineage>
        <taxon>Eukaryota</taxon>
        <taxon>Metazoa</taxon>
        <taxon>Ecdysozoa</taxon>
        <taxon>Arthropoda</taxon>
        <taxon>Hexapoda</taxon>
        <taxon>Insecta</taxon>
        <taxon>Pterygota</taxon>
        <taxon>Neoptera</taxon>
        <taxon>Paraneoptera</taxon>
        <taxon>Thysanoptera</taxon>
        <taxon>Terebrantia</taxon>
        <taxon>Thripoidea</taxon>
        <taxon>Thripidae</taxon>
        <taxon>Thrips</taxon>
    </lineage>
</organism>
<feature type="transmembrane region" description="Helical" evidence="7">
    <location>
        <begin position="423"/>
        <end position="447"/>
    </location>
</feature>
<evidence type="ECO:0000256" key="2">
    <source>
        <dbReference type="ARBA" id="ARBA00005982"/>
    </source>
</evidence>
<keyword evidence="3 7" id="KW-0812">Transmembrane</keyword>
<feature type="transmembrane region" description="Helical" evidence="7">
    <location>
        <begin position="160"/>
        <end position="182"/>
    </location>
</feature>
<dbReference type="GO" id="GO:0006857">
    <property type="term" value="P:oligopeptide transport"/>
    <property type="evidence" value="ECO:0007669"/>
    <property type="project" value="InterPro"/>
</dbReference>
<accession>A0A6P8ZPE7</accession>
<comment type="subcellular location">
    <subcellularLocation>
        <location evidence="1">Membrane</location>
        <topology evidence="1">Multi-pass membrane protein</topology>
    </subcellularLocation>
</comment>
<feature type="transmembrane region" description="Helical" evidence="7">
    <location>
        <begin position="93"/>
        <end position="112"/>
    </location>
</feature>
<evidence type="ECO:0000256" key="6">
    <source>
        <dbReference type="ARBA" id="ARBA00023136"/>
    </source>
</evidence>
<proteinExistence type="inferred from homology"/>
<evidence type="ECO:0000313" key="8">
    <source>
        <dbReference type="Proteomes" id="UP000515158"/>
    </source>
</evidence>
<dbReference type="Proteomes" id="UP000515158">
    <property type="component" value="Unplaced"/>
</dbReference>
<evidence type="ECO:0000256" key="5">
    <source>
        <dbReference type="ARBA" id="ARBA00022989"/>
    </source>
</evidence>
<dbReference type="GeneID" id="117646831"/>
<feature type="transmembrane region" description="Helical" evidence="7">
    <location>
        <begin position="118"/>
        <end position="140"/>
    </location>
</feature>
<feature type="transmembrane region" description="Helical" evidence="7">
    <location>
        <begin position="352"/>
        <end position="372"/>
    </location>
</feature>
<sequence>MDDEPQLDKMEKQIEAPLRYPRSVFFIIVNELCERFSFMSMRAVLVLFLKDELRLSEDDATIVFHTFNMTCYAFPIVGGIVADSWLGKFRTILYLSLVYALGNIVLSLSAWTSLGLPGFPLTCVGLLLIAAGTGGIKPCVCSFGGDQFLLPQQRRQLEAFFRLFYFAVNVGVTLAGLVTPLLRTTPCLGHDTCFPAAFGLPAALMVFFCGVFVAGRPMYIMKKPEGNVLVQVCKCISRGLWRRVRHGRSTGSHWLDSAGPDSLVADIKVLLSLLVLALPLPVFWALFDMIGSRWTFQAVQLNGDLGGGVTLRPDQMQLALGLWVMTLIAVFEVAVNPLLARARLLDTPLQRMTVGGLMAAVSFLCAAVLQIYVDRLEEVGGQAHVLWQIPQYFFMALGEVWFAIGVLEFGYKEAPLSMKSTIQAVFLLTTSIGDTIVIIVTSASLFASRTTEFFVYAGLMAAVMAVFMVLASRYTYVGQPCTPAKQRASFGAKRQVKGSDSAMTVES</sequence>
<keyword evidence="4" id="KW-0571">Peptide transport</keyword>
<comment type="similarity">
    <text evidence="2">Belongs to the major facilitator superfamily. Proton-dependent oligopeptide transporter (POT/PTR) (TC 2.A.17) family.</text>
</comment>
<feature type="transmembrane region" description="Helical" evidence="7">
    <location>
        <begin position="453"/>
        <end position="471"/>
    </location>
</feature>
<feature type="transmembrane region" description="Helical" evidence="7">
    <location>
        <begin position="269"/>
        <end position="287"/>
    </location>
</feature>
<dbReference type="InParanoid" id="A0A6P8ZPE7"/>
<evidence type="ECO:0000256" key="7">
    <source>
        <dbReference type="SAM" id="Phobius"/>
    </source>
</evidence>
<evidence type="ECO:0000256" key="1">
    <source>
        <dbReference type="ARBA" id="ARBA00004141"/>
    </source>
</evidence>
<feature type="transmembrane region" description="Helical" evidence="7">
    <location>
        <begin position="392"/>
        <end position="411"/>
    </location>
</feature>
<evidence type="ECO:0000313" key="9">
    <source>
        <dbReference type="RefSeq" id="XP_034243974.1"/>
    </source>
</evidence>
<dbReference type="InterPro" id="IPR036259">
    <property type="entry name" value="MFS_trans_sf"/>
</dbReference>
<feature type="transmembrane region" description="Helical" evidence="7">
    <location>
        <begin position="62"/>
        <end position="81"/>
    </location>
</feature>
<protein>
    <submittedName>
        <fullName evidence="9">Solute carrier family 15 member 2-like</fullName>
    </submittedName>
</protein>
<feature type="transmembrane region" description="Helical" evidence="7">
    <location>
        <begin position="320"/>
        <end position="340"/>
    </location>
</feature>
<dbReference type="Pfam" id="PF00854">
    <property type="entry name" value="PTR2"/>
    <property type="match status" value="1"/>
</dbReference>
<evidence type="ECO:0000256" key="3">
    <source>
        <dbReference type="ARBA" id="ARBA00022692"/>
    </source>
</evidence>
<dbReference type="Gene3D" id="1.20.1250.20">
    <property type="entry name" value="MFS general substrate transporter like domains"/>
    <property type="match status" value="1"/>
</dbReference>
<keyword evidence="8" id="KW-1185">Reference proteome</keyword>
<keyword evidence="5 7" id="KW-1133">Transmembrane helix</keyword>
<gene>
    <name evidence="9" type="primary">LOC117646831</name>
</gene>
<dbReference type="InterPro" id="IPR018456">
    <property type="entry name" value="PTR2_symporter_CS"/>
</dbReference>
<dbReference type="SUPFAM" id="SSF103473">
    <property type="entry name" value="MFS general substrate transporter"/>
    <property type="match status" value="1"/>
</dbReference>
<reference evidence="9" key="1">
    <citation type="submission" date="2025-08" db="UniProtKB">
        <authorList>
            <consortium name="RefSeq"/>
        </authorList>
    </citation>
    <scope>IDENTIFICATION</scope>
    <source>
        <tissue evidence="9">Total insect</tissue>
    </source>
</reference>
<feature type="transmembrane region" description="Helical" evidence="7">
    <location>
        <begin position="194"/>
        <end position="214"/>
    </location>
</feature>
<name>A0A6P8ZPE7_THRPL</name>
<dbReference type="GO" id="GO:0022857">
    <property type="term" value="F:transmembrane transporter activity"/>
    <property type="evidence" value="ECO:0007669"/>
    <property type="project" value="InterPro"/>
</dbReference>
<keyword evidence="6 7" id="KW-0472">Membrane</keyword>
<dbReference type="GO" id="GO:0016020">
    <property type="term" value="C:membrane"/>
    <property type="evidence" value="ECO:0007669"/>
    <property type="project" value="UniProtKB-SubCell"/>
</dbReference>
<dbReference type="PANTHER" id="PTHR11654">
    <property type="entry name" value="OLIGOPEPTIDE TRANSPORTER-RELATED"/>
    <property type="match status" value="1"/>
</dbReference>
<keyword evidence="4" id="KW-0813">Transport</keyword>
<dbReference type="PROSITE" id="PS01022">
    <property type="entry name" value="PTR2_1"/>
    <property type="match status" value="1"/>
</dbReference>
<keyword evidence="4" id="KW-0653">Protein transport</keyword>
<evidence type="ECO:0000256" key="4">
    <source>
        <dbReference type="ARBA" id="ARBA00022856"/>
    </source>
</evidence>
<dbReference type="OrthoDB" id="8904098at2759"/>